<dbReference type="PANTHER" id="PTHR38166:SF1">
    <property type="entry name" value="C2H2-TYPE DOMAIN-CONTAINING PROTEIN"/>
    <property type="match status" value="1"/>
</dbReference>
<name>A0A2J6QP51_9HELO</name>
<feature type="compositionally biased region" description="Polar residues" evidence="1">
    <location>
        <begin position="231"/>
        <end position="241"/>
    </location>
</feature>
<dbReference type="Proteomes" id="UP000235672">
    <property type="component" value="Unassembled WGS sequence"/>
</dbReference>
<protein>
    <recommendedName>
        <fullName evidence="4">C2H2-type domain-containing protein</fullName>
    </recommendedName>
</protein>
<organism evidence="2 3">
    <name type="scientific">Hyaloscypha hepaticicola</name>
    <dbReference type="NCBI Taxonomy" id="2082293"/>
    <lineage>
        <taxon>Eukaryota</taxon>
        <taxon>Fungi</taxon>
        <taxon>Dikarya</taxon>
        <taxon>Ascomycota</taxon>
        <taxon>Pezizomycotina</taxon>
        <taxon>Leotiomycetes</taxon>
        <taxon>Helotiales</taxon>
        <taxon>Hyaloscyphaceae</taxon>
        <taxon>Hyaloscypha</taxon>
    </lineage>
</organism>
<feature type="region of interest" description="Disordered" evidence="1">
    <location>
        <begin position="669"/>
        <end position="721"/>
    </location>
</feature>
<evidence type="ECO:0000313" key="2">
    <source>
        <dbReference type="EMBL" id="PMD28045.1"/>
    </source>
</evidence>
<dbReference type="EMBL" id="KZ613465">
    <property type="protein sequence ID" value="PMD28045.1"/>
    <property type="molecule type" value="Genomic_DNA"/>
</dbReference>
<reference evidence="2 3" key="1">
    <citation type="submission" date="2016-05" db="EMBL/GenBank/DDBJ databases">
        <title>A degradative enzymes factory behind the ericoid mycorrhizal symbiosis.</title>
        <authorList>
            <consortium name="DOE Joint Genome Institute"/>
            <person name="Martino E."/>
            <person name="Morin E."/>
            <person name="Grelet G."/>
            <person name="Kuo A."/>
            <person name="Kohler A."/>
            <person name="Daghino S."/>
            <person name="Barry K."/>
            <person name="Choi C."/>
            <person name="Cichocki N."/>
            <person name="Clum A."/>
            <person name="Copeland A."/>
            <person name="Hainaut M."/>
            <person name="Haridas S."/>
            <person name="Labutti K."/>
            <person name="Lindquist E."/>
            <person name="Lipzen A."/>
            <person name="Khouja H.-R."/>
            <person name="Murat C."/>
            <person name="Ohm R."/>
            <person name="Olson A."/>
            <person name="Spatafora J."/>
            <person name="Veneault-Fourrey C."/>
            <person name="Henrissat B."/>
            <person name="Grigoriev I."/>
            <person name="Martin F."/>
            <person name="Perotto S."/>
        </authorList>
    </citation>
    <scope>NUCLEOTIDE SEQUENCE [LARGE SCALE GENOMIC DNA]</scope>
    <source>
        <strain evidence="2 3">UAMH 7357</strain>
    </source>
</reference>
<evidence type="ECO:0000256" key="1">
    <source>
        <dbReference type="SAM" id="MobiDB-lite"/>
    </source>
</evidence>
<feature type="region of interest" description="Disordered" evidence="1">
    <location>
        <begin position="226"/>
        <end position="246"/>
    </location>
</feature>
<feature type="compositionally biased region" description="Basic and acidic residues" evidence="1">
    <location>
        <begin position="687"/>
        <end position="699"/>
    </location>
</feature>
<evidence type="ECO:0000313" key="3">
    <source>
        <dbReference type="Proteomes" id="UP000235672"/>
    </source>
</evidence>
<proteinExistence type="predicted"/>
<feature type="compositionally biased region" description="Polar residues" evidence="1">
    <location>
        <begin position="326"/>
        <end position="335"/>
    </location>
</feature>
<evidence type="ECO:0008006" key="4">
    <source>
        <dbReference type="Google" id="ProtNLM"/>
    </source>
</evidence>
<feature type="region of interest" description="Disordered" evidence="1">
    <location>
        <begin position="314"/>
        <end position="370"/>
    </location>
</feature>
<keyword evidence="3" id="KW-1185">Reference proteome</keyword>
<dbReference type="OrthoDB" id="5382659at2759"/>
<feature type="compositionally biased region" description="Polar residues" evidence="1">
    <location>
        <begin position="701"/>
        <end position="715"/>
    </location>
</feature>
<dbReference type="AlphaFoldDB" id="A0A2J6QP51"/>
<dbReference type="PANTHER" id="PTHR38166">
    <property type="entry name" value="C2H2-TYPE DOMAIN-CONTAINING PROTEIN-RELATED"/>
    <property type="match status" value="1"/>
</dbReference>
<gene>
    <name evidence="2" type="ORF">NA56DRAFT_743320</name>
</gene>
<accession>A0A2J6QP51</accession>
<sequence>MHIFDSMTVARNSGREISLYSGFGPTSTAFKVLKGRKKRSDPRVTTEQSFRVYEGLLLTRDEHKAGVEELQAGPCAFNLVSDRLQTHCHQRAAATQDQMQSNQVCLAPGRRTPGCQKLSNAHPTTTNSIGKATFSLLLGIEKPDRESCFRGIQPPASELGTEIFCSSFFEAADSVRSLLGCLSLNAQGESKSVRDPRAIGLGLASTWLVLDSGRRCTLKDTSLEESHCHSEQSSTSNSGFSNDEEDPLYLDEEDEIEELVDDIIWLVYKPGNESVDPRGLSADTDLIQNLTKHIQQYFDREFQSLAAVSKSAASSTISESNRSDHSSMTITSQGSKRSRTDKSGHEADDDGENDEKSLKRPKQASLSTPEKDYRGFACPYRKHNPRKYCVHDWSTCVLTPLRTVARVKGHLYRHHTIHQCPRCKRVFNSEDEVDNHIKTSQACEVVMDAVIVDGITRKMKERLQSRKKAYPGQTEAERWREIYRVLFPNVEEIPDPSNTDFEPVQESADTTTLDTRELAEYENLLRREVPRIVRQRIEESINPKAGPIEESLINGLLRIVQDAHTEISTRFRLNLNTRGSPQTTTGGPKSKEHNDTVNQQLVTTFSAPELSERVCLPAPQRSGNVGSVDLSQLAFDFPFHQTSNADFGYTDFGCQVDWDYEPFQANTPSVTSTYDKSGAPLANRSEMATESKVETREIQDNPAQMNNQNNEQIDPSTFIER</sequence>